<reference evidence="2" key="1">
    <citation type="submission" date="2023-06" db="EMBL/GenBank/DDBJ databases">
        <title>Survivors Of The Sea: Transcriptome response of Skeletonema marinoi to long-term dormancy.</title>
        <authorList>
            <person name="Pinder M.I.M."/>
            <person name="Kourtchenko O."/>
            <person name="Robertson E.K."/>
            <person name="Larsson T."/>
            <person name="Maumus F."/>
            <person name="Osuna-Cruz C.M."/>
            <person name="Vancaester E."/>
            <person name="Stenow R."/>
            <person name="Vandepoele K."/>
            <person name="Ploug H."/>
            <person name="Bruchert V."/>
            <person name="Godhe A."/>
            <person name="Topel M."/>
        </authorList>
    </citation>
    <scope>NUCLEOTIDE SEQUENCE</scope>
    <source>
        <strain evidence="2">R05AC</strain>
    </source>
</reference>
<dbReference type="AlphaFoldDB" id="A0AAD9D848"/>
<dbReference type="Proteomes" id="UP001224775">
    <property type="component" value="Unassembled WGS sequence"/>
</dbReference>
<evidence type="ECO:0000313" key="3">
    <source>
        <dbReference type="Proteomes" id="UP001224775"/>
    </source>
</evidence>
<name>A0AAD9D848_9STRA</name>
<organism evidence="2 3">
    <name type="scientific">Skeletonema marinoi</name>
    <dbReference type="NCBI Taxonomy" id="267567"/>
    <lineage>
        <taxon>Eukaryota</taxon>
        <taxon>Sar</taxon>
        <taxon>Stramenopiles</taxon>
        <taxon>Ochrophyta</taxon>
        <taxon>Bacillariophyta</taxon>
        <taxon>Coscinodiscophyceae</taxon>
        <taxon>Thalassiosirophycidae</taxon>
        <taxon>Thalassiosirales</taxon>
        <taxon>Skeletonemataceae</taxon>
        <taxon>Skeletonema</taxon>
        <taxon>Skeletonema marinoi-dohrnii complex</taxon>
    </lineage>
</organism>
<protein>
    <recommendedName>
        <fullName evidence="1">CRAL-TRIO domain-containing protein</fullName>
    </recommendedName>
</protein>
<keyword evidence="3" id="KW-1185">Reference proteome</keyword>
<dbReference type="InterPro" id="IPR036865">
    <property type="entry name" value="CRAL-TRIO_dom_sf"/>
</dbReference>
<dbReference type="PROSITE" id="PS50191">
    <property type="entry name" value="CRAL_TRIO"/>
    <property type="match status" value="1"/>
</dbReference>
<dbReference type="InterPro" id="IPR001251">
    <property type="entry name" value="CRAL-TRIO_dom"/>
</dbReference>
<evidence type="ECO:0000259" key="1">
    <source>
        <dbReference type="PROSITE" id="PS50191"/>
    </source>
</evidence>
<dbReference type="SUPFAM" id="SSF52087">
    <property type="entry name" value="CRAL/TRIO domain"/>
    <property type="match status" value="1"/>
</dbReference>
<proteinExistence type="predicted"/>
<accession>A0AAD9D848</accession>
<feature type="domain" description="CRAL-TRIO" evidence="1">
    <location>
        <begin position="125"/>
        <end position="302"/>
    </location>
</feature>
<sequence length="305" mass="33370">MKLLTQCYLGIASISSFTAGFSAPSASSVQALLSANQEKIASLKTIAQSISSDASVSPTNDVFYLRYALETSYENDDECTEALKSNIQWRLTDGKDIVTSAHQAMQAASSDSKWDNQPVQQAAPHADRINKYLTSVQCITTSHPTSNDLIYCVRAGKIDDKALMSSVSVDEMIDFFLYVKEVNAAVADMRSLETDSLIKVVTCNDLLGVKLVGGSKDFRSALSLSSKKATQLFPSLSGRTLLLNPPKLLSALIKVFSPLFPKVVMDRIRFERGPLKDTEDLLEIVNGGAGREEFIQQMDELVYSD</sequence>
<dbReference type="EMBL" id="JATAAI010000029">
    <property type="protein sequence ID" value="KAK1736243.1"/>
    <property type="molecule type" value="Genomic_DNA"/>
</dbReference>
<gene>
    <name evidence="2" type="ORF">QTG54_012843</name>
</gene>
<dbReference type="Gene3D" id="3.40.525.10">
    <property type="entry name" value="CRAL-TRIO lipid binding domain"/>
    <property type="match status" value="1"/>
</dbReference>
<evidence type="ECO:0000313" key="2">
    <source>
        <dbReference type="EMBL" id="KAK1736243.1"/>
    </source>
</evidence>
<comment type="caution">
    <text evidence="2">The sequence shown here is derived from an EMBL/GenBank/DDBJ whole genome shotgun (WGS) entry which is preliminary data.</text>
</comment>
<dbReference type="Pfam" id="PF00650">
    <property type="entry name" value="CRAL_TRIO"/>
    <property type="match status" value="1"/>
</dbReference>